<dbReference type="PANTHER" id="PTHR14873:SF1">
    <property type="entry name" value="OS06G0694100 PROTEIN"/>
    <property type="match status" value="1"/>
</dbReference>
<dbReference type="SUPFAM" id="SSF48371">
    <property type="entry name" value="ARM repeat"/>
    <property type="match status" value="1"/>
</dbReference>
<reference evidence="2" key="1">
    <citation type="journal article" date="2021" name="Proc. Natl. Acad. Sci. U.S.A.">
        <title>Three genomes in the algal genus Volvox reveal the fate of a haploid sex-determining region after a transition to homothallism.</title>
        <authorList>
            <person name="Yamamoto K."/>
            <person name="Hamaji T."/>
            <person name="Kawai-Toyooka H."/>
            <person name="Matsuzaki R."/>
            <person name="Takahashi F."/>
            <person name="Nishimura Y."/>
            <person name="Kawachi M."/>
            <person name="Noguchi H."/>
            <person name="Minakuchi Y."/>
            <person name="Umen J.G."/>
            <person name="Toyoda A."/>
            <person name="Nozaki H."/>
        </authorList>
    </citation>
    <scope>NUCLEOTIDE SEQUENCE</scope>
    <source>
        <strain evidence="2">NIES-3780</strain>
    </source>
</reference>
<feature type="region of interest" description="Disordered" evidence="1">
    <location>
        <begin position="813"/>
        <end position="915"/>
    </location>
</feature>
<dbReference type="InterPro" id="IPR011989">
    <property type="entry name" value="ARM-like"/>
</dbReference>
<accession>A0A8J4B8H3</accession>
<name>A0A8J4B8H3_9CHLO</name>
<dbReference type="PANTHER" id="PTHR14873">
    <property type="entry name" value="OS06G0694100 PROTEIN"/>
    <property type="match status" value="1"/>
</dbReference>
<comment type="caution">
    <text evidence="2">The sequence shown here is derived from an EMBL/GenBank/DDBJ whole genome shotgun (WGS) entry which is preliminary data.</text>
</comment>
<dbReference type="Gene3D" id="1.25.10.10">
    <property type="entry name" value="Leucine-rich Repeat Variant"/>
    <property type="match status" value="1"/>
</dbReference>
<feature type="region of interest" description="Disordered" evidence="1">
    <location>
        <begin position="1"/>
        <end position="23"/>
    </location>
</feature>
<feature type="compositionally biased region" description="Gly residues" evidence="1">
    <location>
        <begin position="274"/>
        <end position="291"/>
    </location>
</feature>
<feature type="region of interest" description="Disordered" evidence="1">
    <location>
        <begin position="1299"/>
        <end position="1334"/>
    </location>
</feature>
<dbReference type="InterPro" id="IPR016024">
    <property type="entry name" value="ARM-type_fold"/>
</dbReference>
<proteinExistence type="predicted"/>
<feature type="region of interest" description="Disordered" evidence="1">
    <location>
        <begin position="261"/>
        <end position="291"/>
    </location>
</feature>
<sequence length="1390" mass="143200">MIPNDDCQRINSASPTTPHKMGHTQDAFLRQIWPDTVHILSGRDVQADAIQNKIQMAQDAANLLLQAVKRLCVPSTRDATFLASSKQSAAPACQVHMDDGGHASIVADVAWAAQHALGVTGANCCLHLSVYADWACAWLGVQLKLVQAIRTLTIGTDCGAQGRVTVSGPLLLPLLPPLLPLWSNLKGVSGLHSPLPDIRMASVQLLGEALLARNAIRTFAADTLMKSRPVDAALLTHAVAEPSAGLQEADAREMLRRQFEGNDMETGGAVPAAAGGGGGRSEGAGGPRGGGGDVSAWTVCREFACNLAATDNDPRVVAAALRAAAALLLVCRDQCSAREWRQLAEGVLTAAGRAKSGEVWSAAEAFTKEHHSHSGWRAALRNLRATLRAAAAEPEGPLLGAATSSVNLCTIAAMAAALEASAAAAAGPAVATSPLLQGGTNGEVDGHVVTEEKPGPGAGMMDLLLSLAACISDAARHGGWVSEPVAVAGPEVPFANIAPSESGADSPQLVASGQRQQRLEMQRWAFRGVIAVAMAHRSGDSGRGNDATAAAEASPHAAATAGSYSWNVPAQAKEASLKAEEVTEEGVSAEQACALAAAAQAACCSLGCLLTPAGALEVLEALVGGAEAAPLALRSDPQRGDSSTGDASDLQQQELCSKPGGKLAVSRAGLLAAAASVALGAWGKLSLSVGSHAAATAATATANGKGTVLVTDSWGVAAAGGAEGTAVLQLDTAVSVAKLQRRVANLVQDPEKLLFSEVGGAPATPTAPAVAAAARQHEMAVATGLQFLQTLLLAALPGPLVVTSEVALYDGAGSGGGDGTKRGEVEGGADPAVDARSPSTSASLGSGIPPKIRGGGGRGEENLDAAGGAPSHSQSGSRRKPNVIIEELSDSSSSDGNGSPGAPQEPARRVASEWRQQQQALVPELVLLCATYAPVQSAAPPSASSSAAAMAADSGLPMPPADLFTPWAAVSDGVGTAAEALLAALHRRVHPQPAPSRILRSTAAATAAGAASLALMPAELVSEQDTLAACLPVLLRERIRPIVVQRHVQSLEEGPIRPYTGPDTFTRAVAGRRLAWLLMRIRHPFVGEALRTSLPAVLACCDDPAPGVVQYGVAALHAAAAECLAADLCWQRELLIEQARRMVVGCQEVIWPLACPAAVAIVRRIEGKDPRAVGYHRLTTDLLTEIERQAHVPVRRLTFMPAFGYLLAGLGLTSLRYNSRLMPLLLEWLHAHDARTRVAALQLLAAVVRATWPRVAAHAGVLWRHMLVVLMRVAPGETGTGPVRGERVCENTWHDGGKVSEPCGSRGSEAQRKGETQGACGMSGRDQAEGEGGGEEEAMTLEVCALLLACAREQVLGLELAEGELPAGAERLHQRLLRRLLQSTECGPAA</sequence>
<organism evidence="2 3">
    <name type="scientific">Volvox africanus</name>
    <dbReference type="NCBI Taxonomy" id="51714"/>
    <lineage>
        <taxon>Eukaryota</taxon>
        <taxon>Viridiplantae</taxon>
        <taxon>Chlorophyta</taxon>
        <taxon>core chlorophytes</taxon>
        <taxon>Chlorophyceae</taxon>
        <taxon>CS clade</taxon>
        <taxon>Chlamydomonadales</taxon>
        <taxon>Volvocaceae</taxon>
        <taxon>Volvox</taxon>
    </lineage>
</organism>
<protein>
    <submittedName>
        <fullName evidence="2">Uncharacterized protein</fullName>
    </submittedName>
</protein>
<evidence type="ECO:0000313" key="3">
    <source>
        <dbReference type="Proteomes" id="UP000747399"/>
    </source>
</evidence>
<dbReference type="EMBL" id="BNCO01000021">
    <property type="protein sequence ID" value="GIL55571.1"/>
    <property type="molecule type" value="Genomic_DNA"/>
</dbReference>
<evidence type="ECO:0000256" key="1">
    <source>
        <dbReference type="SAM" id="MobiDB-lite"/>
    </source>
</evidence>
<keyword evidence="3" id="KW-1185">Reference proteome</keyword>
<evidence type="ECO:0000313" key="2">
    <source>
        <dbReference type="EMBL" id="GIL55571.1"/>
    </source>
</evidence>
<gene>
    <name evidence="2" type="ORF">Vafri_11126</name>
</gene>
<dbReference type="Proteomes" id="UP000747399">
    <property type="component" value="Unassembled WGS sequence"/>
</dbReference>